<feature type="transmembrane region" description="Helical" evidence="11">
    <location>
        <begin position="15"/>
        <end position="35"/>
    </location>
</feature>
<dbReference type="Pfam" id="PF02665">
    <property type="entry name" value="Nitrate_red_gam"/>
    <property type="match status" value="1"/>
</dbReference>
<evidence type="ECO:0000256" key="8">
    <source>
        <dbReference type="ARBA" id="ARBA00023004"/>
    </source>
</evidence>
<evidence type="ECO:0000256" key="1">
    <source>
        <dbReference type="ARBA" id="ARBA00004651"/>
    </source>
</evidence>
<dbReference type="EMBL" id="JAAYEE010000140">
    <property type="protein sequence ID" value="NLW35536.1"/>
    <property type="molecule type" value="Genomic_DNA"/>
</dbReference>
<comment type="subcellular location">
    <subcellularLocation>
        <location evidence="1">Cell membrane</location>
        <topology evidence="1">Multi-pass membrane protein</topology>
    </subcellularLocation>
</comment>
<dbReference type="PROSITE" id="PS00198">
    <property type="entry name" value="4FE4S_FER_1"/>
    <property type="match status" value="2"/>
</dbReference>
<name>A0A971S0W8_9BACT</name>
<dbReference type="InterPro" id="IPR036197">
    <property type="entry name" value="NarG-like_sf"/>
</dbReference>
<feature type="transmembrane region" description="Helical" evidence="11">
    <location>
        <begin position="124"/>
        <end position="144"/>
    </location>
</feature>
<evidence type="ECO:0000313" key="13">
    <source>
        <dbReference type="EMBL" id="NLW35536.1"/>
    </source>
</evidence>
<dbReference type="PROSITE" id="PS51379">
    <property type="entry name" value="4FE4S_FER_2"/>
    <property type="match status" value="1"/>
</dbReference>
<feature type="transmembrane region" description="Helical" evidence="11">
    <location>
        <begin position="192"/>
        <end position="209"/>
    </location>
</feature>
<dbReference type="SUPFAM" id="SSF46548">
    <property type="entry name" value="alpha-helical ferredoxin"/>
    <property type="match status" value="1"/>
</dbReference>
<reference evidence="13" key="2">
    <citation type="submission" date="2020-01" db="EMBL/GenBank/DDBJ databases">
        <authorList>
            <person name="Campanaro S."/>
        </authorList>
    </citation>
    <scope>NUCLEOTIDE SEQUENCE</scope>
    <source>
        <strain evidence="13">AS06rmzACSIP_7</strain>
    </source>
</reference>
<dbReference type="GO" id="GO:0016491">
    <property type="term" value="F:oxidoreductase activity"/>
    <property type="evidence" value="ECO:0007669"/>
    <property type="project" value="UniProtKB-KW"/>
</dbReference>
<dbReference type="GO" id="GO:0005886">
    <property type="term" value="C:plasma membrane"/>
    <property type="evidence" value="ECO:0007669"/>
    <property type="project" value="UniProtKB-SubCell"/>
</dbReference>
<dbReference type="Gene3D" id="1.10.1060.10">
    <property type="entry name" value="Alpha-helical ferredoxin"/>
    <property type="match status" value="1"/>
</dbReference>
<evidence type="ECO:0000256" key="4">
    <source>
        <dbReference type="ARBA" id="ARBA00022692"/>
    </source>
</evidence>
<keyword evidence="2" id="KW-1003">Cell membrane</keyword>
<dbReference type="InterPro" id="IPR004017">
    <property type="entry name" value="Cys_rich_dom"/>
</dbReference>
<dbReference type="Pfam" id="PF02754">
    <property type="entry name" value="CCG"/>
    <property type="match status" value="2"/>
</dbReference>
<dbReference type="InterPro" id="IPR009051">
    <property type="entry name" value="Helical_ferredxn"/>
</dbReference>
<keyword evidence="9" id="KW-0411">Iron-sulfur</keyword>
<evidence type="ECO:0000313" key="14">
    <source>
        <dbReference type="Proteomes" id="UP000777265"/>
    </source>
</evidence>
<feature type="domain" description="4Fe-4S ferredoxin-type" evidence="12">
    <location>
        <begin position="286"/>
        <end position="315"/>
    </location>
</feature>
<feature type="transmembrane region" description="Helical" evidence="11">
    <location>
        <begin position="221"/>
        <end position="238"/>
    </location>
</feature>
<dbReference type="InterPro" id="IPR017896">
    <property type="entry name" value="4Fe4S_Fe-S-bd"/>
</dbReference>
<evidence type="ECO:0000256" key="3">
    <source>
        <dbReference type="ARBA" id="ARBA00022485"/>
    </source>
</evidence>
<protein>
    <submittedName>
        <fullName evidence="13">4Fe-4S dicluster domain-containing protein</fullName>
    </submittedName>
</protein>
<feature type="transmembrane region" description="Helical" evidence="11">
    <location>
        <begin position="83"/>
        <end position="104"/>
    </location>
</feature>
<dbReference type="Proteomes" id="UP000777265">
    <property type="component" value="Unassembled WGS sequence"/>
</dbReference>
<dbReference type="SUPFAM" id="SSF103501">
    <property type="entry name" value="Respiratory nitrate reductase 1 gamma chain"/>
    <property type="match status" value="1"/>
</dbReference>
<dbReference type="AlphaFoldDB" id="A0A971S0W8"/>
<reference evidence="13" key="1">
    <citation type="journal article" date="2020" name="Biotechnol. Biofuels">
        <title>New insights from the biogas microbiome by comprehensive genome-resolved metagenomics of nearly 1600 species originating from multiple anaerobic digesters.</title>
        <authorList>
            <person name="Campanaro S."/>
            <person name="Treu L."/>
            <person name="Rodriguez-R L.M."/>
            <person name="Kovalovszki A."/>
            <person name="Ziels R.M."/>
            <person name="Maus I."/>
            <person name="Zhu X."/>
            <person name="Kougias P.G."/>
            <person name="Basile A."/>
            <person name="Luo G."/>
            <person name="Schluter A."/>
            <person name="Konstantinidis K.T."/>
            <person name="Angelidaki I."/>
        </authorList>
    </citation>
    <scope>NUCLEOTIDE SEQUENCE</scope>
    <source>
        <strain evidence="13">AS06rmzACSIP_7</strain>
    </source>
</reference>
<sequence length="667" mass="76250">MMEIGREILWNAGSWGRYITYLFMVITFVCLFLGLKKRYAMWKIGQSAPFDFKSLLWQRIGYFIKSGVFHKTILRKGEGFPGWMHFFIFWGFLILAIGTALVAIQDDFTRLVFDWEYLKGDFYLGFSFILDLAGLFAIIGVLMAMWRRYVTRPQRIDDNKTDDFICLIWILAVLVTGFLVEGGRIAATKPDYEVWSFVGWYTASLYSGLDQAGIEIVHRVLWYVHMIISFGLIVYIAYSRLLHIITSSLNMMFRGVEESPRGAIAAIPDFENAEEFGVNAIEGFTWRQIFDLDACTRCGRCQDRCPAFATEKPLSPKKFIQDLKGEWERTAAGVKNEEGIIDNVIGEETLWSCTACLSCQVNCPVSIPTFDKNIEMRRYLTMTLSQVSSEMKLLYKNLQTRFDPYGMGKSQRLEWTEGLDIKKATDEEVEYLYWVGCVASLDDRNRKIARAFSTVLQKAGVSFGVLGPEEKCCGDPLRRTGNEYQYFEIAEGNVELLKELGIKKIITACPHCYNTLKNDYAQLGANFEVYHHTEFMAKLAREGKIKINPTVEGITTYHDPCYLGRVNRIFDDPREVVNKVKKGSFVELPRSFDEGFCCGGGGGRIWMEEHHLRINHNRMDEMIAAKANTVVTACPYCLIMMEDAIKDKEKSETMTALDISEIVAKSI</sequence>
<dbReference type="PANTHER" id="PTHR43255">
    <property type="entry name" value="IRON-SULFUR-BINDING OXIDOREDUCTASE FADF-RELATED-RELATED"/>
    <property type="match status" value="1"/>
</dbReference>
<evidence type="ECO:0000256" key="6">
    <source>
        <dbReference type="ARBA" id="ARBA00022989"/>
    </source>
</evidence>
<dbReference type="GO" id="GO:0046872">
    <property type="term" value="F:metal ion binding"/>
    <property type="evidence" value="ECO:0007669"/>
    <property type="project" value="UniProtKB-KW"/>
</dbReference>
<evidence type="ECO:0000256" key="9">
    <source>
        <dbReference type="ARBA" id="ARBA00023014"/>
    </source>
</evidence>
<evidence type="ECO:0000256" key="5">
    <source>
        <dbReference type="ARBA" id="ARBA00022723"/>
    </source>
</evidence>
<proteinExistence type="predicted"/>
<keyword evidence="4 11" id="KW-0812">Transmembrane</keyword>
<dbReference type="InterPro" id="IPR023234">
    <property type="entry name" value="NarG-like_domain"/>
</dbReference>
<keyword evidence="6 11" id="KW-1133">Transmembrane helix</keyword>
<evidence type="ECO:0000256" key="11">
    <source>
        <dbReference type="SAM" id="Phobius"/>
    </source>
</evidence>
<keyword evidence="3" id="KW-0004">4Fe-4S</keyword>
<evidence type="ECO:0000256" key="10">
    <source>
        <dbReference type="ARBA" id="ARBA00023136"/>
    </source>
</evidence>
<keyword evidence="5" id="KW-0479">Metal-binding</keyword>
<feature type="transmembrane region" description="Helical" evidence="11">
    <location>
        <begin position="164"/>
        <end position="180"/>
    </location>
</feature>
<keyword evidence="8" id="KW-0408">Iron</keyword>
<keyword evidence="10 11" id="KW-0472">Membrane</keyword>
<evidence type="ECO:0000259" key="12">
    <source>
        <dbReference type="PROSITE" id="PS51379"/>
    </source>
</evidence>
<evidence type="ECO:0000256" key="7">
    <source>
        <dbReference type="ARBA" id="ARBA00023002"/>
    </source>
</evidence>
<evidence type="ECO:0000256" key="2">
    <source>
        <dbReference type="ARBA" id="ARBA00022475"/>
    </source>
</evidence>
<dbReference type="Gene3D" id="1.20.950.20">
    <property type="entry name" value="Transmembrane di-heme cytochromes, Chain C"/>
    <property type="match status" value="1"/>
</dbReference>
<accession>A0A971S0W8</accession>
<dbReference type="InterPro" id="IPR051460">
    <property type="entry name" value="HdrC_iron-sulfur_subunit"/>
</dbReference>
<dbReference type="Pfam" id="PF13183">
    <property type="entry name" value="Fer4_8"/>
    <property type="match status" value="1"/>
</dbReference>
<keyword evidence="7" id="KW-0560">Oxidoreductase</keyword>
<dbReference type="InterPro" id="IPR017900">
    <property type="entry name" value="4Fe4S_Fe_S_CS"/>
</dbReference>
<dbReference type="PANTHER" id="PTHR43255:SF1">
    <property type="entry name" value="IRON-SULFUR-BINDING OXIDOREDUCTASE FADF-RELATED"/>
    <property type="match status" value="1"/>
</dbReference>
<dbReference type="GO" id="GO:0051539">
    <property type="term" value="F:4 iron, 4 sulfur cluster binding"/>
    <property type="evidence" value="ECO:0007669"/>
    <property type="project" value="UniProtKB-KW"/>
</dbReference>
<gene>
    <name evidence="13" type="ORF">GXY80_08670</name>
</gene>
<comment type="caution">
    <text evidence="13">The sequence shown here is derived from an EMBL/GenBank/DDBJ whole genome shotgun (WGS) entry which is preliminary data.</text>
</comment>
<organism evidence="13 14">
    <name type="scientific">Syntrophorhabdus aromaticivorans</name>
    <dbReference type="NCBI Taxonomy" id="328301"/>
    <lineage>
        <taxon>Bacteria</taxon>
        <taxon>Pseudomonadati</taxon>
        <taxon>Thermodesulfobacteriota</taxon>
        <taxon>Syntrophorhabdia</taxon>
        <taxon>Syntrophorhabdales</taxon>
        <taxon>Syntrophorhabdaceae</taxon>
        <taxon>Syntrophorhabdus</taxon>
    </lineage>
</organism>